<evidence type="ECO:0000256" key="1">
    <source>
        <dbReference type="ARBA" id="ARBA00003413"/>
    </source>
</evidence>
<gene>
    <name evidence="10" type="ORF">D9V78_00495</name>
</gene>
<evidence type="ECO:0000256" key="7">
    <source>
        <dbReference type="ARBA" id="ARBA00033210"/>
    </source>
</evidence>
<dbReference type="NCBIfam" id="NF001204">
    <property type="entry name" value="PRK00166.1"/>
    <property type="match status" value="1"/>
</dbReference>
<dbReference type="GO" id="GO:0008803">
    <property type="term" value="F:bis(5'-nucleosyl)-tetraphosphatase (symmetrical) activity"/>
    <property type="evidence" value="ECO:0007669"/>
    <property type="project" value="UniProtKB-EC"/>
</dbReference>
<evidence type="ECO:0000256" key="3">
    <source>
        <dbReference type="ARBA" id="ARBA00012506"/>
    </source>
</evidence>
<dbReference type="NCBIfam" id="TIGR00668">
    <property type="entry name" value="apaH"/>
    <property type="match status" value="1"/>
</dbReference>
<reference evidence="10 11" key="1">
    <citation type="submission" date="2018-10" db="EMBL/GenBank/DDBJ databases">
        <title>Comparative functional genomics of the obligate endosymbiont Buchnera aphidicola.</title>
        <authorList>
            <person name="Chong R.A."/>
        </authorList>
    </citation>
    <scope>NUCLEOTIDE SEQUENCE [LARGE SCALE GENOMIC DNA]</scope>
    <source>
        <strain evidence="10 11">Ska</strain>
    </source>
</reference>
<dbReference type="PANTHER" id="PTHR42850">
    <property type="entry name" value="METALLOPHOSPHOESTERASE"/>
    <property type="match status" value="1"/>
</dbReference>
<accession>A0A4D6YHT1</accession>
<dbReference type="GO" id="GO:0005737">
    <property type="term" value="C:cytoplasm"/>
    <property type="evidence" value="ECO:0007669"/>
    <property type="project" value="TreeGrafter"/>
</dbReference>
<dbReference type="Pfam" id="PF00149">
    <property type="entry name" value="Metallophos"/>
    <property type="match status" value="1"/>
</dbReference>
<sequence>MSTYLISDIHGHFKQLDLLLKKVSFNPIYDTLLVAGDLIGRGPNSLEVLLYLQSLKEKVIVVLGNHDINTVLTYYGLKEYDETLQLGALFRSNKLHTLIEWLRKQSFLYIDKIKNIILVHAGLYPYWDIYTLQYYARKIQYFLSSDDFLNFLKEIRNTDRFIHWNNELTLLDKIKFSINVFTKMRYLYFNKSLNLHYKYAPSKISKCKGLIPWFDIKNLIDKRYSIFFGHWAALSDKMNIYNNIILLDTGCSWGKYLSLFRWDDKKWFIQK</sequence>
<dbReference type="PIRSF" id="PIRSF000903">
    <property type="entry name" value="B5n-ttraPtase_sm"/>
    <property type="match status" value="1"/>
</dbReference>
<evidence type="ECO:0000313" key="11">
    <source>
        <dbReference type="Proteomes" id="UP000298685"/>
    </source>
</evidence>
<dbReference type="InterPro" id="IPR004617">
    <property type="entry name" value="ApaH"/>
</dbReference>
<organism evidence="10 11">
    <name type="scientific">Buchnera aphidicola</name>
    <name type="common">Sarucallis kahawaluokalani</name>
    <dbReference type="NCBI Taxonomy" id="1241878"/>
    <lineage>
        <taxon>Bacteria</taxon>
        <taxon>Pseudomonadati</taxon>
        <taxon>Pseudomonadota</taxon>
        <taxon>Gammaproteobacteria</taxon>
        <taxon>Enterobacterales</taxon>
        <taxon>Erwiniaceae</taxon>
        <taxon>Buchnera</taxon>
    </lineage>
</organism>
<dbReference type="PANTHER" id="PTHR42850:SF11">
    <property type="entry name" value="BIS(5'-NUCLEOSYL)-TETRAPHOSPHATASE [SYMMETRICAL]"/>
    <property type="match status" value="1"/>
</dbReference>
<dbReference type="GO" id="GO:0110154">
    <property type="term" value="P:RNA decapping"/>
    <property type="evidence" value="ECO:0007669"/>
    <property type="project" value="TreeGrafter"/>
</dbReference>
<comment type="function">
    <text evidence="1">Hydrolyzes diadenosine 5',5'''-P1,P4-tetraphosphate to yield ADP.</text>
</comment>
<keyword evidence="4 10" id="KW-0378">Hydrolase</keyword>
<dbReference type="InterPro" id="IPR050126">
    <property type="entry name" value="Ap4A_hydrolase"/>
</dbReference>
<feature type="domain" description="Calcineurin-like phosphoesterase" evidence="9">
    <location>
        <begin position="2"/>
        <end position="154"/>
    </location>
</feature>
<protein>
    <recommendedName>
        <fullName evidence="3">bis(5'-nucleosyl)-tetraphosphatase (symmetrical)</fullName>
        <ecNumber evidence="3">3.6.1.41</ecNumber>
    </recommendedName>
    <alternativeName>
        <fullName evidence="6">Ap4A hydrolase</fullName>
    </alternativeName>
    <alternativeName>
        <fullName evidence="5">Diadenosine 5',5'''-P1,P4-tetraphosphate pyrophosphohydrolase</fullName>
    </alternativeName>
    <alternativeName>
        <fullName evidence="7">Diadenosine tetraphosphatase</fullName>
    </alternativeName>
</protein>
<evidence type="ECO:0000259" key="9">
    <source>
        <dbReference type="Pfam" id="PF00149"/>
    </source>
</evidence>
<evidence type="ECO:0000256" key="6">
    <source>
        <dbReference type="ARBA" id="ARBA00032248"/>
    </source>
</evidence>
<comment type="similarity">
    <text evidence="2">Belongs to the Ap4A hydrolase family.</text>
</comment>
<dbReference type="Gene3D" id="3.60.21.10">
    <property type="match status" value="1"/>
</dbReference>
<evidence type="ECO:0000256" key="8">
    <source>
        <dbReference type="ARBA" id="ARBA00049417"/>
    </source>
</evidence>
<evidence type="ECO:0000256" key="5">
    <source>
        <dbReference type="ARBA" id="ARBA00031248"/>
    </source>
</evidence>
<dbReference type="OrthoDB" id="9807890at2"/>
<dbReference type="AlphaFoldDB" id="A0A4D6YHT1"/>
<comment type="catalytic activity">
    <reaction evidence="8">
        <text>P(1),P(4)-bis(5'-adenosyl) tetraphosphate + H2O = 2 ADP + 2 H(+)</text>
        <dbReference type="Rhea" id="RHEA:24252"/>
        <dbReference type="ChEBI" id="CHEBI:15377"/>
        <dbReference type="ChEBI" id="CHEBI:15378"/>
        <dbReference type="ChEBI" id="CHEBI:58141"/>
        <dbReference type="ChEBI" id="CHEBI:456216"/>
        <dbReference type="EC" id="3.6.1.41"/>
    </reaction>
</comment>
<name>A0A4D6YHT1_9GAMM</name>
<dbReference type="Proteomes" id="UP000298685">
    <property type="component" value="Chromosome"/>
</dbReference>
<dbReference type="EMBL" id="CP032999">
    <property type="protein sequence ID" value="QCI25901.1"/>
    <property type="molecule type" value="Genomic_DNA"/>
</dbReference>
<evidence type="ECO:0000256" key="2">
    <source>
        <dbReference type="ARBA" id="ARBA00005419"/>
    </source>
</evidence>
<dbReference type="SUPFAM" id="SSF56300">
    <property type="entry name" value="Metallo-dependent phosphatases"/>
    <property type="match status" value="1"/>
</dbReference>
<dbReference type="RefSeq" id="WP_158350368.1">
    <property type="nucleotide sequence ID" value="NZ_CP032999.1"/>
</dbReference>
<dbReference type="InterPro" id="IPR029052">
    <property type="entry name" value="Metallo-depent_PP-like"/>
</dbReference>
<dbReference type="EC" id="3.6.1.41" evidence="3"/>
<dbReference type="InterPro" id="IPR004843">
    <property type="entry name" value="Calcineurin-like_PHP"/>
</dbReference>
<evidence type="ECO:0000313" key="10">
    <source>
        <dbReference type="EMBL" id="QCI25901.1"/>
    </source>
</evidence>
<dbReference type="GO" id="GO:0016791">
    <property type="term" value="F:phosphatase activity"/>
    <property type="evidence" value="ECO:0007669"/>
    <property type="project" value="TreeGrafter"/>
</dbReference>
<evidence type="ECO:0000256" key="4">
    <source>
        <dbReference type="ARBA" id="ARBA00022801"/>
    </source>
</evidence>
<proteinExistence type="inferred from homology"/>